<dbReference type="EMBL" id="SLXV01000003">
    <property type="protein sequence ID" value="TCP70226.1"/>
    <property type="molecule type" value="Genomic_DNA"/>
</dbReference>
<proteinExistence type="predicted"/>
<evidence type="ECO:0000313" key="2">
    <source>
        <dbReference type="Proteomes" id="UP000294746"/>
    </source>
</evidence>
<sequence>MVSIMYPNDLAHIGKYIKRDLEENGYSYRRLREDRKALVAEHYKPNILLISGLYDKYIDLTDANMLWEAWGEPKRILYKCGHSGIVLNHSSITEDVTKFVNERISKGGHSKCSSYGYYCG</sequence>
<reference evidence="1 2" key="1">
    <citation type="submission" date="2019-03" db="EMBL/GenBank/DDBJ databases">
        <title>Genomic Encyclopedia of Type Strains, Phase IV (KMG-IV): sequencing the most valuable type-strain genomes for metagenomic binning, comparative biology and taxonomic classification.</title>
        <authorList>
            <person name="Goeker M."/>
        </authorList>
    </citation>
    <scope>NUCLEOTIDE SEQUENCE [LARGE SCALE GENOMIC DNA]</scope>
    <source>
        <strain evidence="1 2">DSM 46831</strain>
    </source>
</reference>
<dbReference type="InterPro" id="IPR029058">
    <property type="entry name" value="AB_hydrolase_fold"/>
</dbReference>
<evidence type="ECO:0008006" key="3">
    <source>
        <dbReference type="Google" id="ProtNLM"/>
    </source>
</evidence>
<name>A0A4R2S304_9BACL</name>
<dbReference type="Proteomes" id="UP000294746">
    <property type="component" value="Unassembled WGS sequence"/>
</dbReference>
<dbReference type="SUPFAM" id="SSF53474">
    <property type="entry name" value="alpha/beta-Hydrolases"/>
    <property type="match status" value="1"/>
</dbReference>
<evidence type="ECO:0000313" key="1">
    <source>
        <dbReference type="EMBL" id="TCP70226.1"/>
    </source>
</evidence>
<dbReference type="AlphaFoldDB" id="A0A4R2S304"/>
<protein>
    <recommendedName>
        <fullName evidence="3">Alpha/beta hydrolase family protein</fullName>
    </recommendedName>
</protein>
<keyword evidence="2" id="KW-1185">Reference proteome</keyword>
<accession>A0A4R2S304</accession>
<organism evidence="1 2">
    <name type="scientific">Baia soyae</name>
    <dbReference type="NCBI Taxonomy" id="1544746"/>
    <lineage>
        <taxon>Bacteria</taxon>
        <taxon>Bacillati</taxon>
        <taxon>Bacillota</taxon>
        <taxon>Bacilli</taxon>
        <taxon>Bacillales</taxon>
        <taxon>Thermoactinomycetaceae</taxon>
        <taxon>Baia</taxon>
    </lineage>
</organism>
<comment type="caution">
    <text evidence="1">The sequence shown here is derived from an EMBL/GenBank/DDBJ whole genome shotgun (WGS) entry which is preliminary data.</text>
</comment>
<gene>
    <name evidence="1" type="ORF">EDD57_10339</name>
</gene>